<dbReference type="InterPro" id="IPR038269">
    <property type="entry name" value="SCAN_sf"/>
</dbReference>
<keyword evidence="7" id="KW-0805">Transcription regulation</keyword>
<feature type="domain" description="C2H2-type" evidence="12">
    <location>
        <begin position="421"/>
        <end position="448"/>
    </location>
</feature>
<dbReference type="InterPro" id="IPR003309">
    <property type="entry name" value="SCAN_dom"/>
</dbReference>
<feature type="domain" description="C2H2-type" evidence="12">
    <location>
        <begin position="505"/>
        <end position="532"/>
    </location>
</feature>
<feature type="domain" description="C2H2-type" evidence="12">
    <location>
        <begin position="1455"/>
        <end position="1482"/>
    </location>
</feature>
<keyword evidence="9" id="KW-0539">Nucleus</keyword>
<feature type="domain" description="C2H2-type" evidence="12">
    <location>
        <begin position="1004"/>
        <end position="1031"/>
    </location>
</feature>
<dbReference type="Pfam" id="PF00096">
    <property type="entry name" value="zf-C2H2"/>
    <property type="match status" value="23"/>
</dbReference>
<feature type="domain" description="C2H2-type" evidence="12">
    <location>
        <begin position="1144"/>
        <end position="1171"/>
    </location>
</feature>
<evidence type="ECO:0000259" key="12">
    <source>
        <dbReference type="PROSITE" id="PS50157"/>
    </source>
</evidence>
<dbReference type="Gene3D" id="1.10.4020.10">
    <property type="entry name" value="DNA breaking-rejoining enzymes"/>
    <property type="match status" value="2"/>
</dbReference>
<accession>A0ABM1JLA7</accession>
<dbReference type="CDD" id="cd07936">
    <property type="entry name" value="SCAN"/>
    <property type="match status" value="2"/>
</dbReference>
<dbReference type="SUPFAM" id="SSF47353">
    <property type="entry name" value="Retrovirus capsid dimerization domain-like"/>
    <property type="match status" value="2"/>
</dbReference>
<evidence type="ECO:0000313" key="14">
    <source>
        <dbReference type="Proteomes" id="UP000694871"/>
    </source>
</evidence>
<feature type="region of interest" description="Disordered" evidence="11">
    <location>
        <begin position="297"/>
        <end position="359"/>
    </location>
</feature>
<dbReference type="RefSeq" id="XP_015262244.1">
    <property type="nucleotide sequence ID" value="XM_015406758.1"/>
</dbReference>
<feature type="domain" description="C2H2-type" evidence="12">
    <location>
        <begin position="1343"/>
        <end position="1370"/>
    </location>
</feature>
<feature type="region of interest" description="Disordered" evidence="11">
    <location>
        <begin position="907"/>
        <end position="937"/>
    </location>
</feature>
<feature type="domain" description="C2H2-type" evidence="12">
    <location>
        <begin position="1371"/>
        <end position="1398"/>
    </location>
</feature>
<feature type="domain" description="C2H2-type" evidence="12">
    <location>
        <begin position="1399"/>
        <end position="1426"/>
    </location>
</feature>
<dbReference type="SUPFAM" id="SSF57667">
    <property type="entry name" value="beta-beta-alpha zinc fingers"/>
    <property type="match status" value="15"/>
</dbReference>
<evidence type="ECO:0000256" key="6">
    <source>
        <dbReference type="ARBA" id="ARBA00022833"/>
    </source>
</evidence>
<dbReference type="InterPro" id="IPR013087">
    <property type="entry name" value="Znf_C2H2_type"/>
</dbReference>
<feature type="domain" description="C2H2-type" evidence="12">
    <location>
        <begin position="1088"/>
        <end position="1115"/>
    </location>
</feature>
<evidence type="ECO:0000256" key="10">
    <source>
        <dbReference type="PROSITE-ProRule" id="PRU00042"/>
    </source>
</evidence>
<dbReference type="Pfam" id="PF02023">
    <property type="entry name" value="SCAN"/>
    <property type="match status" value="2"/>
</dbReference>
<feature type="compositionally biased region" description="Gly residues" evidence="11">
    <location>
        <begin position="923"/>
        <end position="935"/>
    </location>
</feature>
<feature type="domain" description="C2H2-type" evidence="12">
    <location>
        <begin position="393"/>
        <end position="420"/>
    </location>
</feature>
<comment type="subcellular location">
    <subcellularLocation>
        <location evidence="1">Nucleus</location>
    </subcellularLocation>
</comment>
<dbReference type="PROSITE" id="PS50804">
    <property type="entry name" value="SCAN_BOX"/>
    <property type="match status" value="2"/>
</dbReference>
<proteinExistence type="inferred from homology"/>
<evidence type="ECO:0000256" key="9">
    <source>
        <dbReference type="ARBA" id="ARBA00023242"/>
    </source>
</evidence>
<keyword evidence="5 10" id="KW-0863">Zinc-finger</keyword>
<dbReference type="PANTHER" id="PTHR47772:SF15">
    <property type="entry name" value="REDUCED EXPRESSION 2-RELATED"/>
    <property type="match status" value="1"/>
</dbReference>
<dbReference type="PROSITE" id="PS00028">
    <property type="entry name" value="ZINC_FINGER_C2H2_1"/>
    <property type="match status" value="25"/>
</dbReference>
<evidence type="ECO:0000256" key="7">
    <source>
        <dbReference type="ARBA" id="ARBA00023015"/>
    </source>
</evidence>
<evidence type="ECO:0000256" key="4">
    <source>
        <dbReference type="ARBA" id="ARBA00022737"/>
    </source>
</evidence>
<feature type="region of interest" description="Disordered" evidence="11">
    <location>
        <begin position="93"/>
        <end position="157"/>
    </location>
</feature>
<dbReference type="InterPro" id="IPR050636">
    <property type="entry name" value="C2H2-ZF_domain-containing"/>
</dbReference>
<feature type="compositionally biased region" description="Basic and acidic residues" evidence="11">
    <location>
        <begin position="331"/>
        <end position="344"/>
    </location>
</feature>
<feature type="domain" description="C2H2-type" evidence="12">
    <location>
        <begin position="365"/>
        <end position="392"/>
    </location>
</feature>
<feature type="compositionally biased region" description="Basic and acidic residues" evidence="11">
    <location>
        <begin position="139"/>
        <end position="150"/>
    </location>
</feature>
<feature type="domain" description="C2H2-type" evidence="12">
    <location>
        <begin position="477"/>
        <end position="504"/>
    </location>
</feature>
<feature type="domain" description="C2H2-type" evidence="12">
    <location>
        <begin position="1427"/>
        <end position="1454"/>
    </location>
</feature>
<evidence type="ECO:0000313" key="15">
    <source>
        <dbReference type="RefSeq" id="XP_015262244.1"/>
    </source>
</evidence>
<feature type="domain" description="C2H2-type" evidence="12">
    <location>
        <begin position="1315"/>
        <end position="1342"/>
    </location>
</feature>
<feature type="domain" description="C2H2-type" evidence="12">
    <location>
        <begin position="1483"/>
        <end position="1510"/>
    </location>
</feature>
<gene>
    <name evidence="15" type="primary">LOC107106577</name>
</gene>
<dbReference type="Gene3D" id="3.30.160.60">
    <property type="entry name" value="Classic Zinc Finger"/>
    <property type="match status" value="26"/>
</dbReference>
<evidence type="ECO:0000256" key="1">
    <source>
        <dbReference type="ARBA" id="ARBA00004123"/>
    </source>
</evidence>
<feature type="domain" description="C2H2-type" evidence="12">
    <location>
        <begin position="1032"/>
        <end position="1059"/>
    </location>
</feature>
<reference evidence="15" key="1">
    <citation type="submission" date="2025-08" db="UniProtKB">
        <authorList>
            <consortium name="RefSeq"/>
        </authorList>
    </citation>
    <scope>IDENTIFICATION</scope>
</reference>
<evidence type="ECO:0000256" key="5">
    <source>
        <dbReference type="ARBA" id="ARBA00022771"/>
    </source>
</evidence>
<feature type="domain" description="SCAN box" evidence="13">
    <location>
        <begin position="795"/>
        <end position="873"/>
    </location>
</feature>
<evidence type="ECO:0000256" key="2">
    <source>
        <dbReference type="ARBA" id="ARBA00006991"/>
    </source>
</evidence>
<dbReference type="InterPro" id="IPR036236">
    <property type="entry name" value="Znf_C2H2_sf"/>
</dbReference>
<dbReference type="SMART" id="SM00355">
    <property type="entry name" value="ZnF_C2H2"/>
    <property type="match status" value="26"/>
</dbReference>
<feature type="domain" description="C2H2-type" evidence="12">
    <location>
        <begin position="1060"/>
        <end position="1087"/>
    </location>
</feature>
<protein>
    <submittedName>
        <fullName evidence="15">Uncharacterized protein LOC107106577</fullName>
    </submittedName>
</protein>
<feature type="compositionally biased region" description="Basic and acidic residues" evidence="11">
    <location>
        <begin position="33"/>
        <end position="46"/>
    </location>
</feature>
<dbReference type="Proteomes" id="UP000694871">
    <property type="component" value="Unplaced"/>
</dbReference>
<feature type="domain" description="C2H2-type" evidence="12">
    <location>
        <begin position="449"/>
        <end position="476"/>
    </location>
</feature>
<feature type="domain" description="C2H2-type" evidence="12">
    <location>
        <begin position="1200"/>
        <end position="1230"/>
    </location>
</feature>
<feature type="region of interest" description="Disordered" evidence="11">
    <location>
        <begin position="1"/>
        <end position="77"/>
    </location>
</feature>
<keyword evidence="6" id="KW-0862">Zinc</keyword>
<name>A0ABM1JLA7_GEKJA</name>
<feature type="domain" description="C2H2-type" evidence="12">
    <location>
        <begin position="1287"/>
        <end position="1314"/>
    </location>
</feature>
<evidence type="ECO:0000256" key="8">
    <source>
        <dbReference type="ARBA" id="ARBA00023163"/>
    </source>
</evidence>
<feature type="domain" description="C2H2-type" evidence="12">
    <location>
        <begin position="1259"/>
        <end position="1286"/>
    </location>
</feature>
<dbReference type="GeneID" id="107106577"/>
<dbReference type="SMART" id="SM00431">
    <property type="entry name" value="SCAN"/>
    <property type="match status" value="2"/>
</dbReference>
<keyword evidence="3" id="KW-0479">Metal-binding</keyword>
<feature type="domain" description="C2H2-type" evidence="12">
    <location>
        <begin position="1511"/>
        <end position="1538"/>
    </location>
</feature>
<dbReference type="PANTHER" id="PTHR47772">
    <property type="entry name" value="ZINC FINGER PROTEIN 200"/>
    <property type="match status" value="1"/>
</dbReference>
<organism evidence="14 15">
    <name type="scientific">Gekko japonicus</name>
    <name type="common">Schlegel's Japanese gecko</name>
    <dbReference type="NCBI Taxonomy" id="146911"/>
    <lineage>
        <taxon>Eukaryota</taxon>
        <taxon>Metazoa</taxon>
        <taxon>Chordata</taxon>
        <taxon>Craniata</taxon>
        <taxon>Vertebrata</taxon>
        <taxon>Euteleostomi</taxon>
        <taxon>Lepidosauria</taxon>
        <taxon>Squamata</taxon>
        <taxon>Bifurcata</taxon>
        <taxon>Gekkota</taxon>
        <taxon>Gekkonidae</taxon>
        <taxon>Gekkoninae</taxon>
        <taxon>Gekko</taxon>
    </lineage>
</organism>
<keyword evidence="4" id="KW-0677">Repeat</keyword>
<dbReference type="PROSITE" id="PS50157">
    <property type="entry name" value="ZINC_FINGER_C2H2_2"/>
    <property type="match status" value="26"/>
</dbReference>
<evidence type="ECO:0000259" key="13">
    <source>
        <dbReference type="PROSITE" id="PS50804"/>
    </source>
</evidence>
<feature type="domain" description="C2H2-type" evidence="12">
    <location>
        <begin position="1116"/>
        <end position="1143"/>
    </location>
</feature>
<keyword evidence="8" id="KW-0804">Transcription</keyword>
<feature type="domain" description="SCAN box" evidence="13">
    <location>
        <begin position="163"/>
        <end position="245"/>
    </location>
</feature>
<feature type="domain" description="C2H2-type" evidence="12">
    <location>
        <begin position="533"/>
        <end position="560"/>
    </location>
</feature>
<evidence type="ECO:0000256" key="11">
    <source>
        <dbReference type="SAM" id="MobiDB-lite"/>
    </source>
</evidence>
<feature type="domain" description="C2H2-type" evidence="12">
    <location>
        <begin position="1172"/>
        <end position="1199"/>
    </location>
</feature>
<feature type="domain" description="C2H2-type" evidence="12">
    <location>
        <begin position="1231"/>
        <end position="1258"/>
    </location>
</feature>
<sequence>MAAEQETVGNSVPLFQVRLQPRGQTEEQGLVRPKPEEDAEGAKETPRSIQNRNIGELPDKLTPPQIKEEAEERLAQPWETRWQDFPKELQSFHTGWGNPRITDPSPWDQAGPCPPPFEGATSSSHQPTGERLAQLRSGPETDGRVFSKDETGEEETVSVETRRQRFRRFCYLEAEGPREVCSRLWFLCYQWLKPERRTKEQILELLILEQFLTVLPQEIQNWVKEGGPETCAQAVALAEDFLQRQEEPLRLACDLSEPLAEGEGSYESMLPLQHMEKVVSGLLAEVGLYSSKTKAAPLVSSKRETQESSADPTLLDSEVLARKNTAVSKVDSPKKKEPSEDRRGVFGSSSDVSACEKTPPGLKPHKCMECGKRFHQLSHLNRHLRIHTGEKPYKCLDCGKSFTQGSCLLGHQRIHTGEKAYSCSFCSKSFIWSSGLHQHEKIHLGEKPYKCLECGKSFHRSSALTDHVRSHTGEKPYTCSDCGKGFSQHSNLIVHRRVHTGEKPYTCSVCGKSFTRTALLMAHLRIHTGEKPYKCLVCERSFRERPALTKHKKIHLRDNLGKLVRWLVRKHQSGHRQEVSGDGEELKENVSRFVQTREKPLGQTFLEEGAEAVAPATDMAAELGEVSALGLRFLDSGLQAEASVGEAAILKMGLERAGGAPCVVPAGGPFEPCLRWAPPQMVKKEPGEGLVLPRWEAQWQEFLRTVQPPQSGCGYNAQLTEATQWGETKTSLGLFEGLAVTSTQWLTEEGVTRSLLGMNGGAHWAGGELDTMEERGSGQLKKVKGEEAVGSEVWRRSFRQFRYQEAKGPREVYGHLWELCHQWLKPEQCSKEQILDLVILEQFLAILPPEILCWVKERGSESCSQAVALVEDFLLRQQVTKGQEQQVPGKLFQDWAVNFPLEEGISSETTRTQTSREVKREGQGVGHTLTGGGWPIGNEEAQREIEEIKHCMLGENNGTPGERAWQDGDEAEKRGNKSLTCLPGDKSLTCHPVSQRTCSASRRSKCLVCGKVFGKDSDLHRHQRIHIGEKLYECSDCGKTFPLISQLCSHKRIHAGDKPYKCSECPKSFSNRWNLVSHQRMHTGERMYKCPDCGKNFSRGEHLLRHQRTHTGEKMYKCPDCGKSFFRGEHLLRHRRTHTGEKPYECLDCGKSFALSHHLISHQRIHTGEKPYQCSECGKRFNRSTNLKSHKKTHTGEKPHKCVHCGMSFTRHTNLMKHMIRERNHTGEKPYKCADCGRSFHQSSDLVKHERIHTGEKPYQCSVCEKRFSQRSYLIVHERFHTKEKPYKCYLCGKSFCSNAHLMTHQRTHTGERPYQCPDCGKRFITSSNFVNHKKTHTEDKPYNCSLCEKSFKRSSNLIQHERTHTGEKPYSCLTCGENFASNSGLVKHQRSHTGERPYKCSYCAKSFTQSMILTQHERTHTGEKPCKCPVCGKSFRSSSDLVKHKRIHTGEKPYKCSLCGKSFTTSSDVVKHERTHTGEKPYKCGTCGKSFSQSAHLMQHQRIHTGEKPYTCLTCGRSFTCSAHLVVHKRTHKDNLQTLNISIGQMAERKNVPT</sequence>
<evidence type="ECO:0000256" key="3">
    <source>
        <dbReference type="ARBA" id="ARBA00022723"/>
    </source>
</evidence>
<keyword evidence="14" id="KW-1185">Reference proteome</keyword>
<comment type="similarity">
    <text evidence="2">Belongs to the krueppel C2H2-type zinc-finger protein family.</text>
</comment>